<feature type="region of interest" description="Disordered" evidence="6">
    <location>
        <begin position="1"/>
        <end position="39"/>
    </location>
</feature>
<feature type="transmembrane region" description="Helical" evidence="7">
    <location>
        <begin position="309"/>
        <end position="329"/>
    </location>
</feature>
<feature type="transmembrane region" description="Helical" evidence="7">
    <location>
        <begin position="271"/>
        <end position="288"/>
    </location>
</feature>
<organism evidence="8 9">
    <name type="scientific">Exophiala spinifera</name>
    <dbReference type="NCBI Taxonomy" id="91928"/>
    <lineage>
        <taxon>Eukaryota</taxon>
        <taxon>Fungi</taxon>
        <taxon>Dikarya</taxon>
        <taxon>Ascomycota</taxon>
        <taxon>Pezizomycotina</taxon>
        <taxon>Eurotiomycetes</taxon>
        <taxon>Chaetothyriomycetidae</taxon>
        <taxon>Chaetothyriales</taxon>
        <taxon>Herpotrichiellaceae</taxon>
        <taxon>Exophiala</taxon>
    </lineage>
</organism>
<feature type="transmembrane region" description="Helical" evidence="7">
    <location>
        <begin position="434"/>
        <end position="455"/>
    </location>
</feature>
<gene>
    <name evidence="8" type="ORF">PV08_03022</name>
</gene>
<evidence type="ECO:0000256" key="2">
    <source>
        <dbReference type="ARBA" id="ARBA00022448"/>
    </source>
</evidence>
<dbReference type="HOGENOM" id="CLU_004495_7_1_1"/>
<dbReference type="Gene3D" id="1.20.1740.10">
    <property type="entry name" value="Amino acid/polyamine transporter I"/>
    <property type="match status" value="1"/>
</dbReference>
<feature type="transmembrane region" description="Helical" evidence="7">
    <location>
        <begin position="70"/>
        <end position="92"/>
    </location>
</feature>
<evidence type="ECO:0000256" key="7">
    <source>
        <dbReference type="SAM" id="Phobius"/>
    </source>
</evidence>
<dbReference type="PIRSF" id="PIRSF006060">
    <property type="entry name" value="AA_transporter"/>
    <property type="match status" value="1"/>
</dbReference>
<evidence type="ECO:0000256" key="1">
    <source>
        <dbReference type="ARBA" id="ARBA00004141"/>
    </source>
</evidence>
<feature type="transmembrane region" description="Helical" evidence="7">
    <location>
        <begin position="217"/>
        <end position="236"/>
    </location>
</feature>
<dbReference type="InterPro" id="IPR002293">
    <property type="entry name" value="AA/rel_permease1"/>
</dbReference>
<sequence length="578" mass="63864">MASPTGGAAPALEQIDEKKTVSSSSPDDSISVQDGTTTEPGMVLTHDEYHLATLGYKQEFVRCLGFFESWAATFTSMNFISGIPVLFGWVMYTGGPKAAFANWTMVGGLSSIVSLVMAELGAALPTTGGIYFWSYRLGGEKYGPFLSWMTAWWNWAGWVFVVPGVQQGSTNFLVSALEIKYPNSEVLYKGWFLWLLTSIGMIFAMIPNIYSPRLLQWYFRFAVFIFFSLFFMYWIWFPVAASKKHFNSTHGAFDLFYNGINLGTEKQASDAYCWVISVLFGAWVFYGYDASAHLSEETKQASTVVAKGIYISTFSAWLLSVPTLILILYCMQDFDGIISAAYANNWAEYLVQVVGENGAVAILSMLWVDSTCATASCFMSAQRVTYAISRDHVLPFSKYFRKLSDRKMAVNAALLVCAISIAVTTAVIGSTVAFSAITATATISTNFSYLFPIVARQTVGRKSFVPGKWHLGKFSAPLALIATVYISFLFCVLLLPQLYPVTSETLNYAPICIGIITIVSLGGWFFPKWGAMHWFEGPIKTFSDADLKNARVEGGEATVEEGDAIKNMMFGHRKSVAE</sequence>
<dbReference type="PANTHER" id="PTHR45649">
    <property type="entry name" value="AMINO-ACID PERMEASE BAT1"/>
    <property type="match status" value="1"/>
</dbReference>
<keyword evidence="4 7" id="KW-1133">Transmembrane helix</keyword>
<dbReference type="RefSeq" id="XP_016238949.1">
    <property type="nucleotide sequence ID" value="XM_016377379.1"/>
</dbReference>
<keyword evidence="2" id="KW-0813">Transport</keyword>
<evidence type="ECO:0000313" key="9">
    <source>
        <dbReference type="Proteomes" id="UP000053328"/>
    </source>
</evidence>
<feature type="transmembrane region" description="Helical" evidence="7">
    <location>
        <begin position="408"/>
        <end position="428"/>
    </location>
</feature>
<feature type="transmembrane region" description="Helical" evidence="7">
    <location>
        <begin position="191"/>
        <end position="210"/>
    </location>
</feature>
<protein>
    <recommendedName>
        <fullName evidence="10">Amino acid permease/ SLC12A domain-containing protein</fullName>
    </recommendedName>
</protein>
<dbReference type="Proteomes" id="UP000053328">
    <property type="component" value="Unassembled WGS sequence"/>
</dbReference>
<dbReference type="GO" id="GO:0022857">
    <property type="term" value="F:transmembrane transporter activity"/>
    <property type="evidence" value="ECO:0007669"/>
    <property type="project" value="InterPro"/>
</dbReference>
<comment type="subcellular location">
    <subcellularLocation>
        <location evidence="1">Membrane</location>
        <topology evidence="1">Multi-pass membrane protein</topology>
    </subcellularLocation>
</comment>
<keyword evidence="5 7" id="KW-0472">Membrane</keyword>
<evidence type="ECO:0008006" key="10">
    <source>
        <dbReference type="Google" id="ProtNLM"/>
    </source>
</evidence>
<evidence type="ECO:0000256" key="6">
    <source>
        <dbReference type="SAM" id="MobiDB-lite"/>
    </source>
</evidence>
<proteinExistence type="predicted"/>
<feature type="compositionally biased region" description="Low complexity" evidence="6">
    <location>
        <begin position="22"/>
        <end position="31"/>
    </location>
</feature>
<evidence type="ECO:0000256" key="4">
    <source>
        <dbReference type="ARBA" id="ARBA00022989"/>
    </source>
</evidence>
<feature type="transmembrane region" description="Helical" evidence="7">
    <location>
        <begin position="476"/>
        <end position="496"/>
    </location>
</feature>
<name>A0A0D2BIF1_9EURO</name>
<dbReference type="STRING" id="91928.A0A0D2BIF1"/>
<dbReference type="GO" id="GO:0016020">
    <property type="term" value="C:membrane"/>
    <property type="evidence" value="ECO:0007669"/>
    <property type="project" value="UniProtKB-SubCell"/>
</dbReference>
<feature type="transmembrane region" description="Helical" evidence="7">
    <location>
        <begin position="112"/>
        <end position="133"/>
    </location>
</feature>
<feature type="transmembrane region" description="Helical" evidence="7">
    <location>
        <begin position="508"/>
        <end position="526"/>
    </location>
</feature>
<dbReference type="EMBL" id="KN847493">
    <property type="protein sequence ID" value="KIW18733.1"/>
    <property type="molecule type" value="Genomic_DNA"/>
</dbReference>
<dbReference type="VEuPathDB" id="FungiDB:PV08_03022"/>
<reference evidence="8 9" key="1">
    <citation type="submission" date="2015-01" db="EMBL/GenBank/DDBJ databases">
        <title>The Genome Sequence of Exophiala spinifera CBS89968.</title>
        <authorList>
            <consortium name="The Broad Institute Genomics Platform"/>
            <person name="Cuomo C."/>
            <person name="de Hoog S."/>
            <person name="Gorbushina A."/>
            <person name="Stielow B."/>
            <person name="Teixiera M."/>
            <person name="Abouelleil A."/>
            <person name="Chapman S.B."/>
            <person name="Priest M."/>
            <person name="Young S.K."/>
            <person name="Wortman J."/>
            <person name="Nusbaum C."/>
            <person name="Birren B."/>
        </authorList>
    </citation>
    <scope>NUCLEOTIDE SEQUENCE [LARGE SCALE GENOMIC DNA]</scope>
    <source>
        <strain evidence="8 9">CBS 89968</strain>
    </source>
</reference>
<dbReference type="PANTHER" id="PTHR45649:SF13">
    <property type="entry name" value="THIAMINE TRANSPORTER THI9"/>
    <property type="match status" value="1"/>
</dbReference>
<accession>A0A0D2BIF1</accession>
<dbReference type="GeneID" id="27330105"/>
<dbReference type="AlphaFoldDB" id="A0A0D2BIF1"/>
<keyword evidence="9" id="KW-1185">Reference proteome</keyword>
<dbReference type="OrthoDB" id="10054429at2759"/>
<evidence type="ECO:0000313" key="8">
    <source>
        <dbReference type="EMBL" id="KIW18733.1"/>
    </source>
</evidence>
<evidence type="ECO:0000256" key="3">
    <source>
        <dbReference type="ARBA" id="ARBA00022692"/>
    </source>
</evidence>
<dbReference type="Pfam" id="PF13520">
    <property type="entry name" value="AA_permease_2"/>
    <property type="match status" value="1"/>
</dbReference>
<keyword evidence="3 7" id="KW-0812">Transmembrane</keyword>
<evidence type="ECO:0000256" key="5">
    <source>
        <dbReference type="ARBA" id="ARBA00023136"/>
    </source>
</evidence>